<evidence type="ECO:0000313" key="4">
    <source>
        <dbReference type="Proteomes" id="UP000298774"/>
    </source>
</evidence>
<evidence type="ECO:0000259" key="2">
    <source>
        <dbReference type="PROSITE" id="PS50208"/>
    </source>
</evidence>
<dbReference type="Gene3D" id="3.90.1580.10">
    <property type="entry name" value="paralog of FGE (formylglycine-generating enzyme)"/>
    <property type="match status" value="1"/>
</dbReference>
<dbReference type="GO" id="GO:0006508">
    <property type="term" value="P:proteolysis"/>
    <property type="evidence" value="ECO:0007669"/>
    <property type="project" value="InterPro"/>
</dbReference>
<dbReference type="Pfam" id="PF03781">
    <property type="entry name" value="FGE-sulfatase"/>
    <property type="match status" value="1"/>
</dbReference>
<organism evidence="3 4">
    <name type="scientific">Azospirillum brasilense</name>
    <dbReference type="NCBI Taxonomy" id="192"/>
    <lineage>
        <taxon>Bacteria</taxon>
        <taxon>Pseudomonadati</taxon>
        <taxon>Pseudomonadota</taxon>
        <taxon>Alphaproteobacteria</taxon>
        <taxon>Rhodospirillales</taxon>
        <taxon>Azospirillaceae</taxon>
        <taxon>Azospirillum</taxon>
    </lineage>
</organism>
<dbReference type="EMBL" id="CP032339">
    <property type="protein sequence ID" value="QCO08125.1"/>
    <property type="molecule type" value="Genomic_DNA"/>
</dbReference>
<proteinExistence type="predicted"/>
<feature type="domain" description="Caspase family p20" evidence="2">
    <location>
        <begin position="66"/>
        <end position="195"/>
    </location>
</feature>
<dbReference type="Pfam" id="PF00656">
    <property type="entry name" value="Peptidase_C14"/>
    <property type="match status" value="1"/>
</dbReference>
<dbReference type="PANTHER" id="PTHR22576">
    <property type="entry name" value="MUCOSA ASSOCIATED LYMPHOID TISSUE LYMPHOMA TRANSLOCATION PROTEIN 1/PARACASPASE"/>
    <property type="match status" value="1"/>
</dbReference>
<name>A0A4D8QCC1_AZOBR</name>
<dbReference type="SUPFAM" id="SSF52129">
    <property type="entry name" value="Caspase-like"/>
    <property type="match status" value="1"/>
</dbReference>
<protein>
    <recommendedName>
        <fullName evidence="2">Caspase family p20 domain-containing protein</fullName>
    </recommendedName>
</protein>
<dbReference type="Proteomes" id="UP000298774">
    <property type="component" value="Chromosome"/>
</dbReference>
<sequence length="878" mass="93844">MGCATAFPPWSRPMFDGPLTQRCSGAGLWSLALALLLVGLLGWAAGAAAQSPSSQPPSSQASQSPEKRIALVVGIGKYEFAPELQNPVNDAKAIAEALRKLQFDVDEKFDMDNRGFERALRDFGIRASQADVAVIFYAGHGIQVGGNNYIVPADAKLERERDLVYEAMPLNLMMGELSQARKLGILMLDSCRNNPFVDRLKQAGQNRIQVNYGFARVDDTPSDTLVAMATRADQLAEDGQGDHSPYTDALLQHLQTPGLELSLFFRNVRDTVRQATNGRQEPYIFGSLGAAPFYFNPRPPNRPPVLGEIRPLELSDRGDAEPLRIGRPTDPDDDQLFAQISGLPRGGSVRIGDRIVLIGDYLTVEQLAATSFKPDATVVGDAGRFDFAIMDGRGGVVRGGVAITIKPSNREPVVAGARTIRALPNPLAIEAPVDPDGDPLTVTVTAVPDRGKVRDGATLIRPGDRLPAEGLTRLTFDPEQERAGAAGAFTYQVEDGKGGKATGTVTLEIAPPGAAPAAPALEESLWQMVKGSREPADFEAFLRLFGSGAYAKPAREKLGALTPAAKPPEVTSARPPPPTQSTPPPVSRPAPAPVVEAAAPPPPAPPPPAPPQPAPVPAPEQVAAAPPTGNGNSAVRNHSKSASFQDCPDCPVMVRIAPGSFSMGSDQGDRSERPVHKVTIAKPFALGAYEVTVAEWRACVEGGGCTGGMPRMTKPTDSTPIHNISWLEAQAYAKWLSQKTGQRYRLPSEAEWEYAARGGTTGRYWWDGQTGTLANCKDCGGAQERLTPASVGSYKPNPFGLHDMNGGVAEWVADCWHADYAGAPTDGSAWTSTNCRERVLRGGSWRGGLADITDTARLFYDPDVRYLNNGVRVLRELN</sequence>
<feature type="compositionally biased region" description="Polar residues" evidence="1">
    <location>
        <begin position="629"/>
        <end position="644"/>
    </location>
</feature>
<dbReference type="InterPro" id="IPR029030">
    <property type="entry name" value="Caspase-like_dom_sf"/>
</dbReference>
<gene>
    <name evidence="3" type="ORF">D3868_03110</name>
</gene>
<feature type="region of interest" description="Disordered" evidence="1">
    <location>
        <begin position="562"/>
        <end position="649"/>
    </location>
</feature>
<dbReference type="Pfam" id="PF17963">
    <property type="entry name" value="Big_9"/>
    <property type="match status" value="1"/>
</dbReference>
<evidence type="ECO:0000313" key="3">
    <source>
        <dbReference type="EMBL" id="QCO08125.1"/>
    </source>
</evidence>
<reference evidence="3 4" key="1">
    <citation type="submission" date="2018-09" db="EMBL/GenBank/DDBJ databases">
        <title>Whole genome based analysis of evolution and adaptive divergence in Indian and Brazilian strains of Azospirillum brasilense.</title>
        <authorList>
            <person name="Singh C."/>
            <person name="Tripathi A.K."/>
        </authorList>
    </citation>
    <scope>NUCLEOTIDE SEQUENCE [LARGE SCALE GENOMIC DNA]</scope>
    <source>
        <strain evidence="3 4">MTCC4038</strain>
    </source>
</reference>
<dbReference type="InterPro" id="IPR052039">
    <property type="entry name" value="Caspase-related_regulators"/>
</dbReference>
<dbReference type="GO" id="GO:0004197">
    <property type="term" value="F:cysteine-type endopeptidase activity"/>
    <property type="evidence" value="ECO:0007669"/>
    <property type="project" value="InterPro"/>
</dbReference>
<dbReference type="PANTHER" id="PTHR22576:SF37">
    <property type="entry name" value="MUCOSA-ASSOCIATED LYMPHOID TISSUE LYMPHOMA TRANSLOCATION PROTEIN 1"/>
    <property type="match status" value="1"/>
</dbReference>
<feature type="compositionally biased region" description="Pro residues" evidence="1">
    <location>
        <begin position="599"/>
        <end position="618"/>
    </location>
</feature>
<dbReference type="InterPro" id="IPR016187">
    <property type="entry name" value="CTDL_fold"/>
</dbReference>
<dbReference type="PROSITE" id="PS50208">
    <property type="entry name" value="CASPASE_P20"/>
    <property type="match status" value="1"/>
</dbReference>
<dbReference type="AlphaFoldDB" id="A0A4D8QCC1"/>
<dbReference type="InterPro" id="IPR005532">
    <property type="entry name" value="SUMF_dom"/>
</dbReference>
<dbReference type="Gene3D" id="3.40.50.1460">
    <property type="match status" value="1"/>
</dbReference>
<dbReference type="InterPro" id="IPR001309">
    <property type="entry name" value="Pept_C14_p20"/>
</dbReference>
<accession>A0A4D8QCC1</accession>
<dbReference type="InterPro" id="IPR042095">
    <property type="entry name" value="SUMF_sf"/>
</dbReference>
<evidence type="ECO:0000256" key="1">
    <source>
        <dbReference type="SAM" id="MobiDB-lite"/>
    </source>
</evidence>
<dbReference type="InterPro" id="IPR011600">
    <property type="entry name" value="Pept_C14_caspase"/>
</dbReference>
<feature type="compositionally biased region" description="Pro residues" evidence="1">
    <location>
        <begin position="574"/>
        <end position="592"/>
    </location>
</feature>
<dbReference type="SUPFAM" id="SSF56436">
    <property type="entry name" value="C-type lectin-like"/>
    <property type="match status" value="1"/>
</dbReference>